<keyword evidence="3" id="KW-1185">Reference proteome</keyword>
<feature type="signal peptide" evidence="1">
    <location>
        <begin position="1"/>
        <end position="22"/>
    </location>
</feature>
<feature type="chain" id="PRO_5041338413" description="Cyanovirin-N domain-containing protein" evidence="1">
    <location>
        <begin position="23"/>
        <end position="186"/>
    </location>
</feature>
<proteinExistence type="predicted"/>
<name>A0AA39R6X1_9LECA</name>
<accession>A0AA39R6X1</accession>
<sequence>MAFLRQLIRLSLGATLPILAASAALPAEISEKVWMAGPPFPGGGGWQNTEDGLLAFTGNSAFPIPANALDIPWCMHDGMDNVDITLNYGVLIPNDSEYDKSCGEGFLDNLRGRCGVISGWGCGYTGAENTTAALSFSTVNTCTEWDVTQALLAASYGKLNIPCNWASPSSYEGGDLPPTEVEGGLK</sequence>
<keyword evidence="1" id="KW-0732">Signal</keyword>
<evidence type="ECO:0000256" key="1">
    <source>
        <dbReference type="SAM" id="SignalP"/>
    </source>
</evidence>
<evidence type="ECO:0000313" key="2">
    <source>
        <dbReference type="EMBL" id="KAK0516037.1"/>
    </source>
</evidence>
<organism evidence="2 3">
    <name type="scientific">Cladonia borealis</name>
    <dbReference type="NCBI Taxonomy" id="184061"/>
    <lineage>
        <taxon>Eukaryota</taxon>
        <taxon>Fungi</taxon>
        <taxon>Dikarya</taxon>
        <taxon>Ascomycota</taxon>
        <taxon>Pezizomycotina</taxon>
        <taxon>Lecanoromycetes</taxon>
        <taxon>OSLEUM clade</taxon>
        <taxon>Lecanoromycetidae</taxon>
        <taxon>Lecanorales</taxon>
        <taxon>Lecanorineae</taxon>
        <taxon>Cladoniaceae</taxon>
        <taxon>Cladonia</taxon>
    </lineage>
</organism>
<dbReference type="Proteomes" id="UP001166286">
    <property type="component" value="Unassembled WGS sequence"/>
</dbReference>
<comment type="caution">
    <text evidence="2">The sequence shown here is derived from an EMBL/GenBank/DDBJ whole genome shotgun (WGS) entry which is preliminary data.</text>
</comment>
<protein>
    <recommendedName>
        <fullName evidence="4">Cyanovirin-N domain-containing protein</fullName>
    </recommendedName>
</protein>
<reference evidence="2" key="1">
    <citation type="submission" date="2023-03" db="EMBL/GenBank/DDBJ databases">
        <title>Complete genome of Cladonia borealis.</title>
        <authorList>
            <person name="Park H."/>
        </authorList>
    </citation>
    <scope>NUCLEOTIDE SEQUENCE</scope>
    <source>
        <strain evidence="2">ANT050790</strain>
    </source>
</reference>
<evidence type="ECO:0008006" key="4">
    <source>
        <dbReference type="Google" id="ProtNLM"/>
    </source>
</evidence>
<dbReference type="EMBL" id="JAFEKC020000003">
    <property type="protein sequence ID" value="KAK0516037.1"/>
    <property type="molecule type" value="Genomic_DNA"/>
</dbReference>
<evidence type="ECO:0000313" key="3">
    <source>
        <dbReference type="Proteomes" id="UP001166286"/>
    </source>
</evidence>
<dbReference type="AlphaFoldDB" id="A0AA39R6X1"/>
<gene>
    <name evidence="2" type="ORF">JMJ35_002071</name>
</gene>